<organism evidence="2 3">
    <name type="scientific">Rousettus aegyptiacus</name>
    <name type="common">Egyptian fruit bat</name>
    <name type="synonym">Pteropus aegyptiacus</name>
    <dbReference type="NCBI Taxonomy" id="9407"/>
    <lineage>
        <taxon>Eukaryota</taxon>
        <taxon>Metazoa</taxon>
        <taxon>Chordata</taxon>
        <taxon>Craniata</taxon>
        <taxon>Vertebrata</taxon>
        <taxon>Euteleostomi</taxon>
        <taxon>Mammalia</taxon>
        <taxon>Eutheria</taxon>
        <taxon>Laurasiatheria</taxon>
        <taxon>Chiroptera</taxon>
        <taxon>Yinpterochiroptera</taxon>
        <taxon>Pteropodoidea</taxon>
        <taxon>Pteropodidae</taxon>
        <taxon>Rousettinae</taxon>
        <taxon>Rousettus</taxon>
    </lineage>
</organism>
<evidence type="ECO:0000256" key="1">
    <source>
        <dbReference type="SAM" id="MobiDB-lite"/>
    </source>
</evidence>
<evidence type="ECO:0000313" key="3">
    <source>
        <dbReference type="Proteomes" id="UP000593571"/>
    </source>
</evidence>
<proteinExistence type="predicted"/>
<feature type="region of interest" description="Disordered" evidence="1">
    <location>
        <begin position="105"/>
        <end position="144"/>
    </location>
</feature>
<dbReference type="Proteomes" id="UP000593571">
    <property type="component" value="Unassembled WGS sequence"/>
</dbReference>
<reference evidence="2 3" key="1">
    <citation type="journal article" date="2020" name="Nature">
        <title>Six reference-quality genomes reveal evolution of bat adaptations.</title>
        <authorList>
            <person name="Jebb D."/>
            <person name="Huang Z."/>
            <person name="Pippel M."/>
            <person name="Hughes G.M."/>
            <person name="Lavrichenko K."/>
            <person name="Devanna P."/>
            <person name="Winkler S."/>
            <person name="Jermiin L.S."/>
            <person name="Skirmuntt E.C."/>
            <person name="Katzourakis A."/>
            <person name="Burkitt-Gray L."/>
            <person name="Ray D.A."/>
            <person name="Sullivan K.A.M."/>
            <person name="Roscito J.G."/>
            <person name="Kirilenko B.M."/>
            <person name="Davalos L.M."/>
            <person name="Corthals A.P."/>
            <person name="Power M.L."/>
            <person name="Jones G."/>
            <person name="Ransome R.D."/>
            <person name="Dechmann D.K.N."/>
            <person name="Locatelli A.G."/>
            <person name="Puechmaille S.J."/>
            <person name="Fedrigo O."/>
            <person name="Jarvis E.D."/>
            <person name="Hiller M."/>
            <person name="Vernes S.C."/>
            <person name="Myers E.W."/>
            <person name="Teeling E.C."/>
        </authorList>
    </citation>
    <scope>NUCLEOTIDE SEQUENCE [LARGE SCALE GENOMIC DNA]</scope>
    <source>
        <strain evidence="2">MRouAeg1</strain>
        <tissue evidence="2">Muscle</tissue>
    </source>
</reference>
<gene>
    <name evidence="2" type="ORF">HJG63_007846</name>
</gene>
<dbReference type="EMBL" id="JACASE010000001">
    <property type="protein sequence ID" value="KAF6505978.1"/>
    <property type="molecule type" value="Genomic_DNA"/>
</dbReference>
<protein>
    <submittedName>
        <fullName evidence="2">Uncharacterized protein</fullName>
    </submittedName>
</protein>
<evidence type="ECO:0000313" key="2">
    <source>
        <dbReference type="EMBL" id="KAF6505978.1"/>
    </source>
</evidence>
<comment type="caution">
    <text evidence="2">The sequence shown here is derived from an EMBL/GenBank/DDBJ whole genome shotgun (WGS) entry which is preliminary data.</text>
</comment>
<sequence>MPWGAVQAGECPSRPRCISGGVGGALQPQRVNSHQDRCVSGCAGASGSRTGRPTGILRRFGLSSGGNSCQGCAGSTAGALRGRSVWRAVYRSCPSRSRGNLLLEKWAGGGGDDGGPSLASARASRRPFHPRDALQRGSSFRSFN</sequence>
<accession>A0A7J8KAW9</accession>
<keyword evidence="3" id="KW-1185">Reference proteome</keyword>
<name>A0A7J8KAW9_ROUAE</name>
<dbReference type="AlphaFoldDB" id="A0A7J8KAW9"/>